<sequence>MPPISFQIISDVHLESPKGYDVFLITPKAPYLALLGDIGVVNHRDELTDFLLQQVAQFRIVFFVPGNHEAYGSEWRHVKELLDRVVDLTNSRRKKDPTIGQFVPLVRGRYDFHDEDGDKVTVLGCTLFSNVPEPSMMQVGLGLNDFYVTKGWTVADHNKEHLADLQWLNEQVVSLEGSGRKIVIFTHHSPTIDERANDPRHAGSKISSGFRTDLSGEKCWKSTDVKLWAFGHTHYNCDYVDEHGKRVYTHQRGYYFAPAEGYDGERVVGL</sequence>
<dbReference type="PANTHER" id="PTHR37844">
    <property type="entry name" value="SER/THR PROTEIN PHOSPHATASE SUPERFAMILY (AFU_ORTHOLOGUE AFUA_1G14840)"/>
    <property type="match status" value="1"/>
</dbReference>
<dbReference type="PANTHER" id="PTHR37844:SF2">
    <property type="entry name" value="SER_THR PROTEIN PHOSPHATASE SUPERFAMILY (AFU_ORTHOLOGUE AFUA_1G14840)"/>
    <property type="match status" value="1"/>
</dbReference>
<evidence type="ECO:0000313" key="3">
    <source>
        <dbReference type="Proteomes" id="UP001301958"/>
    </source>
</evidence>
<reference evidence="2" key="2">
    <citation type="submission" date="2023-05" db="EMBL/GenBank/DDBJ databases">
        <authorList>
            <consortium name="Lawrence Berkeley National Laboratory"/>
            <person name="Steindorff A."/>
            <person name="Hensen N."/>
            <person name="Bonometti L."/>
            <person name="Westerberg I."/>
            <person name="Brannstrom I.O."/>
            <person name="Guillou S."/>
            <person name="Cros-Aarteil S."/>
            <person name="Calhoun S."/>
            <person name="Haridas S."/>
            <person name="Kuo A."/>
            <person name="Mondo S."/>
            <person name="Pangilinan J."/>
            <person name="Riley R."/>
            <person name="Labutti K."/>
            <person name="Andreopoulos B."/>
            <person name="Lipzen A."/>
            <person name="Chen C."/>
            <person name="Yanf M."/>
            <person name="Daum C."/>
            <person name="Ng V."/>
            <person name="Clum A."/>
            <person name="Ohm R."/>
            <person name="Martin F."/>
            <person name="Silar P."/>
            <person name="Natvig D."/>
            <person name="Lalanne C."/>
            <person name="Gautier V."/>
            <person name="Ament-Velasquez S.L."/>
            <person name="Kruys A."/>
            <person name="Hutchinson M.I."/>
            <person name="Powell A.J."/>
            <person name="Barry K."/>
            <person name="Miller A.N."/>
            <person name="Grigoriev I.V."/>
            <person name="Debuchy R."/>
            <person name="Gladieux P."/>
            <person name="Thoren M.H."/>
            <person name="Johannesson H."/>
        </authorList>
    </citation>
    <scope>NUCLEOTIDE SEQUENCE</scope>
    <source>
        <strain evidence="2">CBS 990.96</strain>
    </source>
</reference>
<evidence type="ECO:0000259" key="1">
    <source>
        <dbReference type="Pfam" id="PF00149"/>
    </source>
</evidence>
<dbReference type="AlphaFoldDB" id="A0AAN7GU16"/>
<dbReference type="EMBL" id="MU865382">
    <property type="protein sequence ID" value="KAK4224837.1"/>
    <property type="molecule type" value="Genomic_DNA"/>
</dbReference>
<dbReference type="Pfam" id="PF00149">
    <property type="entry name" value="Metallophos"/>
    <property type="match status" value="1"/>
</dbReference>
<dbReference type="InterPro" id="IPR004843">
    <property type="entry name" value="Calcineurin-like_PHP"/>
</dbReference>
<protein>
    <submittedName>
        <fullName evidence="2">Metallo-dependent phosphatase-like protein</fullName>
    </submittedName>
</protein>
<keyword evidence="3" id="KW-1185">Reference proteome</keyword>
<dbReference type="GO" id="GO:0016787">
    <property type="term" value="F:hydrolase activity"/>
    <property type="evidence" value="ECO:0007669"/>
    <property type="project" value="InterPro"/>
</dbReference>
<gene>
    <name evidence="2" type="ORF">QBC38DRAFT_370180</name>
</gene>
<accession>A0AAN7GU16</accession>
<feature type="domain" description="Calcineurin-like phosphoesterase" evidence="1">
    <location>
        <begin position="8"/>
        <end position="235"/>
    </location>
</feature>
<reference evidence="2" key="1">
    <citation type="journal article" date="2023" name="Mol. Phylogenet. Evol.">
        <title>Genome-scale phylogeny and comparative genomics of the fungal order Sordariales.</title>
        <authorList>
            <person name="Hensen N."/>
            <person name="Bonometti L."/>
            <person name="Westerberg I."/>
            <person name="Brannstrom I.O."/>
            <person name="Guillou S."/>
            <person name="Cros-Aarteil S."/>
            <person name="Calhoun S."/>
            <person name="Haridas S."/>
            <person name="Kuo A."/>
            <person name="Mondo S."/>
            <person name="Pangilinan J."/>
            <person name="Riley R."/>
            <person name="LaButti K."/>
            <person name="Andreopoulos B."/>
            <person name="Lipzen A."/>
            <person name="Chen C."/>
            <person name="Yan M."/>
            <person name="Daum C."/>
            <person name="Ng V."/>
            <person name="Clum A."/>
            <person name="Steindorff A."/>
            <person name="Ohm R.A."/>
            <person name="Martin F."/>
            <person name="Silar P."/>
            <person name="Natvig D.O."/>
            <person name="Lalanne C."/>
            <person name="Gautier V."/>
            <person name="Ament-Velasquez S.L."/>
            <person name="Kruys A."/>
            <person name="Hutchinson M.I."/>
            <person name="Powell A.J."/>
            <person name="Barry K."/>
            <person name="Miller A.N."/>
            <person name="Grigoriev I.V."/>
            <person name="Debuchy R."/>
            <person name="Gladieux P."/>
            <person name="Hiltunen Thoren M."/>
            <person name="Johannesson H."/>
        </authorList>
    </citation>
    <scope>NUCLEOTIDE SEQUENCE</scope>
    <source>
        <strain evidence="2">CBS 990.96</strain>
    </source>
</reference>
<organism evidence="2 3">
    <name type="scientific">Podospora fimiseda</name>
    <dbReference type="NCBI Taxonomy" id="252190"/>
    <lineage>
        <taxon>Eukaryota</taxon>
        <taxon>Fungi</taxon>
        <taxon>Dikarya</taxon>
        <taxon>Ascomycota</taxon>
        <taxon>Pezizomycotina</taxon>
        <taxon>Sordariomycetes</taxon>
        <taxon>Sordariomycetidae</taxon>
        <taxon>Sordariales</taxon>
        <taxon>Podosporaceae</taxon>
        <taxon>Podospora</taxon>
    </lineage>
</organism>
<evidence type="ECO:0000313" key="2">
    <source>
        <dbReference type="EMBL" id="KAK4224837.1"/>
    </source>
</evidence>
<name>A0AAN7GU16_9PEZI</name>
<dbReference type="Proteomes" id="UP001301958">
    <property type="component" value="Unassembled WGS sequence"/>
</dbReference>
<proteinExistence type="predicted"/>
<dbReference type="SUPFAM" id="SSF56300">
    <property type="entry name" value="Metallo-dependent phosphatases"/>
    <property type="match status" value="1"/>
</dbReference>
<dbReference type="InterPro" id="IPR029052">
    <property type="entry name" value="Metallo-depent_PP-like"/>
</dbReference>
<dbReference type="Gene3D" id="3.60.21.10">
    <property type="match status" value="1"/>
</dbReference>
<comment type="caution">
    <text evidence="2">The sequence shown here is derived from an EMBL/GenBank/DDBJ whole genome shotgun (WGS) entry which is preliminary data.</text>
</comment>